<reference evidence="2" key="1">
    <citation type="journal article" date="2019" name="Int. J. Syst. Evol. Microbiol.">
        <title>The Global Catalogue of Microorganisms (GCM) 10K type strain sequencing project: providing services to taxonomists for standard genome sequencing and annotation.</title>
        <authorList>
            <consortium name="The Broad Institute Genomics Platform"/>
            <consortium name="The Broad Institute Genome Sequencing Center for Infectious Disease"/>
            <person name="Wu L."/>
            <person name="Ma J."/>
        </authorList>
    </citation>
    <scope>NUCLEOTIDE SEQUENCE [LARGE SCALE GENOMIC DNA]</scope>
    <source>
        <strain evidence="2">JCM 16704</strain>
    </source>
</reference>
<accession>A0ABP7YJ88</accession>
<dbReference type="Proteomes" id="UP001500101">
    <property type="component" value="Unassembled WGS sequence"/>
</dbReference>
<dbReference type="Gene3D" id="3.40.50.720">
    <property type="entry name" value="NAD(P)-binding Rossmann-like Domain"/>
    <property type="match status" value="1"/>
</dbReference>
<evidence type="ECO:0000313" key="1">
    <source>
        <dbReference type="EMBL" id="GAA4136605.1"/>
    </source>
</evidence>
<organism evidence="1 2">
    <name type="scientific">Sphingobacterium kyonggiense</name>
    <dbReference type="NCBI Taxonomy" id="714075"/>
    <lineage>
        <taxon>Bacteria</taxon>
        <taxon>Pseudomonadati</taxon>
        <taxon>Bacteroidota</taxon>
        <taxon>Sphingobacteriia</taxon>
        <taxon>Sphingobacteriales</taxon>
        <taxon>Sphingobacteriaceae</taxon>
        <taxon>Sphingobacterium</taxon>
    </lineage>
</organism>
<comment type="caution">
    <text evidence="1">The sequence shown here is derived from an EMBL/GenBank/DDBJ whole genome shotgun (WGS) entry which is preliminary data.</text>
</comment>
<gene>
    <name evidence="1" type="ORF">GCM10022216_11890</name>
</gene>
<evidence type="ECO:0000313" key="2">
    <source>
        <dbReference type="Proteomes" id="UP001500101"/>
    </source>
</evidence>
<dbReference type="SUPFAM" id="SSF51735">
    <property type="entry name" value="NAD(P)-binding Rossmann-fold domains"/>
    <property type="match status" value="1"/>
</dbReference>
<keyword evidence="2" id="KW-1185">Reference proteome</keyword>
<evidence type="ECO:0008006" key="3">
    <source>
        <dbReference type="Google" id="ProtNLM"/>
    </source>
</evidence>
<name>A0ABP7YJ88_9SPHI</name>
<sequence length="290" mass="33658">MEVLLSGLNSYLGKRAMSNLNRGEFHVHGIARDLDLFRAKMLDEPTGSLDKVDLLRKGAEFETFKIHGGVQLAIYITHVPTLGEMVNLNLELITLKNFILLAERNGCKRVVYIARLMDKPYMGYIQKVLIESGLTFTIVLKNLAIGKGSVLDKYMHQVINSKYLPYDGDFANIKFNPISALDLIRWIYNVDWEKNFQNELIEIGGPNTVTVRDIFRLYKKNLYPEATVKSFQVPGIFMKLWFKKLYKINKEDLIEFKRLMTMEYPIDNTTWKNIMLFSFTPLDQVIRLDQ</sequence>
<protein>
    <recommendedName>
        <fullName evidence="3">Nucleoside-diphosphate-sugar epimerase</fullName>
    </recommendedName>
</protein>
<dbReference type="EMBL" id="BAAAZI010000006">
    <property type="protein sequence ID" value="GAA4136605.1"/>
    <property type="molecule type" value="Genomic_DNA"/>
</dbReference>
<proteinExistence type="predicted"/>
<dbReference type="InterPro" id="IPR036291">
    <property type="entry name" value="NAD(P)-bd_dom_sf"/>
</dbReference>